<feature type="region of interest" description="Disordered" evidence="1">
    <location>
        <begin position="1"/>
        <end position="38"/>
    </location>
</feature>
<accession>A0A1Y1MML9</accession>
<sequence>MVQLEDGADRASTLELPESTSGPSEDKVVEDDISEQVDGEKIERVGGSSALDLFKAAEETDGHSRASRHGGVGPMRTVAAKLMTAGEQDENKTREWPPTLLFVPQMPRTQV</sequence>
<proteinExistence type="predicted"/>
<evidence type="ECO:0000256" key="1">
    <source>
        <dbReference type="SAM" id="MobiDB-lite"/>
    </source>
</evidence>
<organism evidence="2">
    <name type="scientific">Photinus pyralis</name>
    <name type="common">Common eastern firefly</name>
    <name type="synonym">Lampyris pyralis</name>
    <dbReference type="NCBI Taxonomy" id="7054"/>
    <lineage>
        <taxon>Eukaryota</taxon>
        <taxon>Metazoa</taxon>
        <taxon>Ecdysozoa</taxon>
        <taxon>Arthropoda</taxon>
        <taxon>Hexapoda</taxon>
        <taxon>Insecta</taxon>
        <taxon>Pterygota</taxon>
        <taxon>Neoptera</taxon>
        <taxon>Endopterygota</taxon>
        <taxon>Coleoptera</taxon>
        <taxon>Polyphaga</taxon>
        <taxon>Elateriformia</taxon>
        <taxon>Elateroidea</taxon>
        <taxon>Lampyridae</taxon>
        <taxon>Lampyrinae</taxon>
        <taxon>Photinus</taxon>
    </lineage>
</organism>
<name>A0A1Y1MML9_PHOPY</name>
<protein>
    <submittedName>
        <fullName evidence="2">Uncharacterized protein</fullName>
    </submittedName>
</protein>
<feature type="compositionally biased region" description="Acidic residues" evidence="1">
    <location>
        <begin position="28"/>
        <end position="37"/>
    </location>
</feature>
<dbReference type="AlphaFoldDB" id="A0A1Y1MML9"/>
<evidence type="ECO:0000313" key="2">
    <source>
        <dbReference type="EMBL" id="JAV86911.1"/>
    </source>
</evidence>
<dbReference type="EMBL" id="GEZM01026885">
    <property type="protein sequence ID" value="JAV86911.1"/>
    <property type="molecule type" value="Transcribed_RNA"/>
</dbReference>
<reference evidence="2" key="1">
    <citation type="journal article" date="2016" name="Sci. Rep.">
        <title>Molecular characterization of firefly nuptial gifts: a multi-omics approach sheds light on postcopulatory sexual selection.</title>
        <authorList>
            <person name="Al-Wathiqui N."/>
            <person name="Fallon T.R."/>
            <person name="South A."/>
            <person name="Weng J.K."/>
            <person name="Lewis S.M."/>
        </authorList>
    </citation>
    <scope>NUCLEOTIDE SEQUENCE</scope>
</reference>